<reference evidence="10 11" key="1">
    <citation type="submission" date="2016-05" db="EMBL/GenBank/DDBJ databases">
        <title>Complete genome sequence of Corynebacterium crudilactis, a new Corynebacterium species isolated from raw cow's milk.</title>
        <authorList>
            <person name="Christian R."/>
            <person name="Zimmermann J."/>
            <person name="Lipski A."/>
            <person name="Kalinowski J."/>
        </authorList>
    </citation>
    <scope>NUCLEOTIDE SEQUENCE [LARGE SCALE GENOMIC DNA]</scope>
    <source>
        <strain evidence="10 11">JZ16</strain>
    </source>
</reference>
<feature type="domain" description="Indole-3-glycerol phosphate synthase" evidence="9">
    <location>
        <begin position="12"/>
        <end position="238"/>
    </location>
</feature>
<dbReference type="GO" id="GO:0004640">
    <property type="term" value="F:phosphoribosylanthranilate isomerase activity"/>
    <property type="evidence" value="ECO:0007669"/>
    <property type="project" value="TreeGrafter"/>
</dbReference>
<keyword evidence="4" id="KW-0028">Amino-acid biosynthesis</keyword>
<dbReference type="PANTHER" id="PTHR22854:SF2">
    <property type="entry name" value="INDOLE-3-GLYCEROL-PHOSPHATE SYNTHASE"/>
    <property type="match status" value="1"/>
</dbReference>
<name>A0A172QUM7_9CORY</name>
<proteinExistence type="predicted"/>
<dbReference type="STRING" id="1652495.ccrud_09140"/>
<dbReference type="GO" id="GO:0000162">
    <property type="term" value="P:L-tryptophan biosynthetic process"/>
    <property type="evidence" value="ECO:0007669"/>
    <property type="project" value="UniProtKB-UniPathway"/>
</dbReference>
<dbReference type="OrthoDB" id="9804217at2"/>
<evidence type="ECO:0000313" key="10">
    <source>
        <dbReference type="EMBL" id="ANE04348.1"/>
    </source>
</evidence>
<evidence type="ECO:0000256" key="2">
    <source>
        <dbReference type="ARBA" id="ARBA00004696"/>
    </source>
</evidence>
<evidence type="ECO:0000256" key="1">
    <source>
        <dbReference type="ARBA" id="ARBA00001633"/>
    </source>
</evidence>
<dbReference type="Pfam" id="PF00218">
    <property type="entry name" value="IGPS"/>
    <property type="match status" value="1"/>
</dbReference>
<dbReference type="RefSeq" id="WP_066566538.1">
    <property type="nucleotide sequence ID" value="NZ_CP015622.1"/>
</dbReference>
<evidence type="ECO:0000256" key="6">
    <source>
        <dbReference type="ARBA" id="ARBA00022822"/>
    </source>
</evidence>
<dbReference type="UniPathway" id="UPA00035">
    <property type="reaction ID" value="UER00043"/>
</dbReference>
<evidence type="ECO:0000256" key="5">
    <source>
        <dbReference type="ARBA" id="ARBA00022793"/>
    </source>
</evidence>
<gene>
    <name evidence="10" type="ORF">ccrud_09140</name>
</gene>
<dbReference type="InterPro" id="IPR013798">
    <property type="entry name" value="Indole-3-glycerol_P_synth_dom"/>
</dbReference>
<evidence type="ECO:0000313" key="11">
    <source>
        <dbReference type="Proteomes" id="UP000076929"/>
    </source>
</evidence>
<dbReference type="EMBL" id="CP015622">
    <property type="protein sequence ID" value="ANE04348.1"/>
    <property type="molecule type" value="Genomic_DNA"/>
</dbReference>
<dbReference type="InterPro" id="IPR013785">
    <property type="entry name" value="Aldolase_TIM"/>
</dbReference>
<dbReference type="Gene3D" id="3.20.20.70">
    <property type="entry name" value="Aldolase class I"/>
    <property type="match status" value="1"/>
</dbReference>
<evidence type="ECO:0000256" key="3">
    <source>
        <dbReference type="ARBA" id="ARBA00012362"/>
    </source>
</evidence>
<dbReference type="AlphaFoldDB" id="A0A172QUM7"/>
<organism evidence="10 11">
    <name type="scientific">Corynebacterium crudilactis</name>
    <dbReference type="NCBI Taxonomy" id="1652495"/>
    <lineage>
        <taxon>Bacteria</taxon>
        <taxon>Bacillati</taxon>
        <taxon>Actinomycetota</taxon>
        <taxon>Actinomycetes</taxon>
        <taxon>Mycobacteriales</taxon>
        <taxon>Corynebacteriaceae</taxon>
        <taxon>Corynebacterium</taxon>
    </lineage>
</organism>
<keyword evidence="5" id="KW-0210">Decarboxylase</keyword>
<dbReference type="InterPro" id="IPR045186">
    <property type="entry name" value="Indole-3-glycerol_P_synth"/>
</dbReference>
<dbReference type="PANTHER" id="PTHR22854">
    <property type="entry name" value="TRYPTOPHAN BIOSYNTHESIS PROTEIN"/>
    <property type="match status" value="1"/>
</dbReference>
<dbReference type="EC" id="4.1.1.48" evidence="3"/>
<dbReference type="SUPFAM" id="SSF51366">
    <property type="entry name" value="Ribulose-phoshate binding barrel"/>
    <property type="match status" value="1"/>
</dbReference>
<evidence type="ECO:0000256" key="7">
    <source>
        <dbReference type="ARBA" id="ARBA00023141"/>
    </source>
</evidence>
<protein>
    <recommendedName>
        <fullName evidence="3">indole-3-glycerol-phosphate synthase</fullName>
        <ecNumber evidence="3">4.1.1.48</ecNumber>
    </recommendedName>
</protein>
<evidence type="ECO:0000256" key="8">
    <source>
        <dbReference type="ARBA" id="ARBA00023239"/>
    </source>
</evidence>
<keyword evidence="11" id="KW-1185">Reference proteome</keyword>
<evidence type="ECO:0000256" key="4">
    <source>
        <dbReference type="ARBA" id="ARBA00022605"/>
    </source>
</evidence>
<sequence length="261" mass="28324">MVATENRMLMEIAAEISARESVLGFQEIKTKSRSAGLTAAFDIASVFFSSGCNVVAAFDRFSSNWSDHSDHVDYAVQIADFGASMLAYTVRRGQFDIAVRDIRDIKSEVDIPILLQDPIIDPYQIHEARVMGIDALQLPVWAMGQARLESLVDRTESLGMTAIVSVRNHEEAHRAIDAGASVVAIDVTGYTGELSLAEAFSGICQFIPQEIARIALGGCATPKELMKFARFSADAIFVPHSDLSITKSLVTAGMHPACPSR</sequence>
<comment type="catalytic activity">
    <reaction evidence="1">
        <text>1-(2-carboxyphenylamino)-1-deoxy-D-ribulose 5-phosphate + H(+) = (1S,2R)-1-C-(indol-3-yl)glycerol 3-phosphate + CO2 + H2O</text>
        <dbReference type="Rhea" id="RHEA:23476"/>
        <dbReference type="ChEBI" id="CHEBI:15377"/>
        <dbReference type="ChEBI" id="CHEBI:15378"/>
        <dbReference type="ChEBI" id="CHEBI:16526"/>
        <dbReference type="ChEBI" id="CHEBI:58613"/>
        <dbReference type="ChEBI" id="CHEBI:58866"/>
        <dbReference type="EC" id="4.1.1.48"/>
    </reaction>
</comment>
<evidence type="ECO:0000259" key="9">
    <source>
        <dbReference type="Pfam" id="PF00218"/>
    </source>
</evidence>
<keyword evidence="8" id="KW-0456">Lyase</keyword>
<dbReference type="Proteomes" id="UP000076929">
    <property type="component" value="Chromosome"/>
</dbReference>
<keyword evidence="7" id="KW-0057">Aromatic amino acid biosynthesis</keyword>
<dbReference type="GO" id="GO:0004425">
    <property type="term" value="F:indole-3-glycerol-phosphate synthase activity"/>
    <property type="evidence" value="ECO:0007669"/>
    <property type="project" value="UniProtKB-EC"/>
</dbReference>
<dbReference type="InterPro" id="IPR011060">
    <property type="entry name" value="RibuloseP-bd_barrel"/>
</dbReference>
<keyword evidence="6" id="KW-0822">Tryptophan biosynthesis</keyword>
<comment type="pathway">
    <text evidence="2">Amino-acid biosynthesis; L-tryptophan biosynthesis; L-tryptophan from chorismate: step 4/5.</text>
</comment>
<dbReference type="KEGG" id="ccjz:ccrud_09140"/>
<accession>A0A172QUM7</accession>